<dbReference type="InterPro" id="IPR036770">
    <property type="entry name" value="Ankyrin_rpt-contain_sf"/>
</dbReference>
<protein>
    <submittedName>
        <fullName evidence="5">Uncharacterized protein</fullName>
    </submittedName>
</protein>
<dbReference type="Proteomes" id="UP000223968">
    <property type="component" value="Unassembled WGS sequence"/>
</dbReference>
<keyword evidence="1" id="KW-0677">Repeat</keyword>
<feature type="chain" id="PRO_5013264989" evidence="4">
    <location>
        <begin position="20"/>
        <end position="175"/>
    </location>
</feature>
<feature type="signal peptide" evidence="4">
    <location>
        <begin position="1"/>
        <end position="19"/>
    </location>
</feature>
<evidence type="ECO:0000313" key="6">
    <source>
        <dbReference type="Proteomes" id="UP000223968"/>
    </source>
</evidence>
<dbReference type="PANTHER" id="PTHR24123">
    <property type="entry name" value="ANKYRIN REPEAT-CONTAINING"/>
    <property type="match status" value="1"/>
</dbReference>
<dbReference type="SUPFAM" id="SSF48403">
    <property type="entry name" value="Ankyrin repeat"/>
    <property type="match status" value="1"/>
</dbReference>
<evidence type="ECO:0000256" key="4">
    <source>
        <dbReference type="SAM" id="SignalP"/>
    </source>
</evidence>
<evidence type="ECO:0000256" key="3">
    <source>
        <dbReference type="PROSITE-ProRule" id="PRU00023"/>
    </source>
</evidence>
<dbReference type="InterPro" id="IPR051165">
    <property type="entry name" value="Multifunctional_ANK_Repeat"/>
</dbReference>
<keyword evidence="2 3" id="KW-0040">ANK repeat</keyword>
<dbReference type="InterPro" id="IPR002110">
    <property type="entry name" value="Ankyrin_rpt"/>
</dbReference>
<dbReference type="EMBL" id="PDNB01000209">
    <property type="protein sequence ID" value="PGG99253.1"/>
    <property type="molecule type" value="Genomic_DNA"/>
</dbReference>
<keyword evidence="6" id="KW-1185">Reference proteome</keyword>
<dbReference type="Gene3D" id="1.25.40.20">
    <property type="entry name" value="Ankyrin repeat-containing domain"/>
    <property type="match status" value="1"/>
</dbReference>
<dbReference type="SMART" id="SM00248">
    <property type="entry name" value="ANK"/>
    <property type="match status" value="3"/>
</dbReference>
<dbReference type="OrthoDB" id="366390at2759"/>
<dbReference type="STRING" id="1447875.A0A2B7WIP7"/>
<dbReference type="PANTHER" id="PTHR24123:SF33">
    <property type="entry name" value="PROTEIN HOS4"/>
    <property type="match status" value="1"/>
</dbReference>
<feature type="repeat" description="ANK" evidence="3">
    <location>
        <begin position="47"/>
        <end position="79"/>
    </location>
</feature>
<proteinExistence type="predicted"/>
<sequence length="175" mass="18529">MSNSVCWTTLLHVLCMLGGEEMVRLAIAKYGPGNSYPTDAALLYDHYRYTPLWRAAEAGSVGVLKLLIEAGADPAERIEGNPISALGIAIQKGHTAATEYLIDAGAAVTPSSNVQPFFTPLVQIVRAGNLHLLNRLLDVGGAPDEDALHSALLLASDSTNNVAIARRLLEAGARL</sequence>
<comment type="caution">
    <text evidence="5">The sequence shown here is derived from an EMBL/GenBank/DDBJ whole genome shotgun (WGS) entry which is preliminary data.</text>
</comment>
<reference evidence="5 6" key="1">
    <citation type="submission" date="2017-10" db="EMBL/GenBank/DDBJ databases">
        <title>Comparative genomics in systemic dimorphic fungi from Ajellomycetaceae.</title>
        <authorList>
            <person name="Munoz J.F."/>
            <person name="Mcewen J.G."/>
            <person name="Clay O.K."/>
            <person name="Cuomo C.A."/>
        </authorList>
    </citation>
    <scope>NUCLEOTIDE SEQUENCE [LARGE SCALE GENOMIC DNA]</scope>
    <source>
        <strain evidence="5 6">UAMH5409</strain>
    </source>
</reference>
<gene>
    <name evidence="5" type="ORF">AJ79_08616</name>
</gene>
<evidence type="ECO:0000256" key="2">
    <source>
        <dbReference type="ARBA" id="ARBA00023043"/>
    </source>
</evidence>
<evidence type="ECO:0000256" key="1">
    <source>
        <dbReference type="ARBA" id="ARBA00022737"/>
    </source>
</evidence>
<organism evidence="5 6">
    <name type="scientific">Helicocarpus griseus UAMH5409</name>
    <dbReference type="NCBI Taxonomy" id="1447875"/>
    <lineage>
        <taxon>Eukaryota</taxon>
        <taxon>Fungi</taxon>
        <taxon>Dikarya</taxon>
        <taxon>Ascomycota</taxon>
        <taxon>Pezizomycotina</taxon>
        <taxon>Eurotiomycetes</taxon>
        <taxon>Eurotiomycetidae</taxon>
        <taxon>Onygenales</taxon>
        <taxon>Ajellomycetaceae</taxon>
        <taxon>Helicocarpus</taxon>
    </lineage>
</organism>
<accession>A0A2B7WIP7</accession>
<dbReference type="Pfam" id="PF12796">
    <property type="entry name" value="Ank_2"/>
    <property type="match status" value="1"/>
</dbReference>
<dbReference type="PROSITE" id="PS50297">
    <property type="entry name" value="ANK_REP_REGION"/>
    <property type="match status" value="1"/>
</dbReference>
<name>A0A2B7WIP7_9EURO</name>
<keyword evidence="4" id="KW-0732">Signal</keyword>
<dbReference type="AlphaFoldDB" id="A0A2B7WIP7"/>
<dbReference type="PROSITE" id="PS50088">
    <property type="entry name" value="ANK_REPEAT"/>
    <property type="match status" value="1"/>
</dbReference>
<evidence type="ECO:0000313" key="5">
    <source>
        <dbReference type="EMBL" id="PGG99253.1"/>
    </source>
</evidence>